<reference evidence="2 3" key="1">
    <citation type="journal article" date="2014" name="Agronomy (Basel)">
        <title>A Draft Genome Sequence for Ensete ventricosum, the Drought-Tolerant Tree Against Hunger.</title>
        <authorList>
            <person name="Harrison J."/>
            <person name="Moore K.A."/>
            <person name="Paszkiewicz K."/>
            <person name="Jones T."/>
            <person name="Grant M."/>
            <person name="Ambacheew D."/>
            <person name="Muzemil S."/>
            <person name="Studholme D.J."/>
        </authorList>
    </citation>
    <scope>NUCLEOTIDE SEQUENCE [LARGE SCALE GENOMIC DNA]</scope>
</reference>
<evidence type="ECO:0000256" key="1">
    <source>
        <dbReference type="SAM" id="MobiDB-lite"/>
    </source>
</evidence>
<comment type="caution">
    <text evidence="2">The sequence shown here is derived from an EMBL/GenBank/DDBJ whole genome shotgun (WGS) entry which is preliminary data.</text>
</comment>
<evidence type="ECO:0000313" key="3">
    <source>
        <dbReference type="Proteomes" id="UP000287651"/>
    </source>
</evidence>
<organism evidence="2 3">
    <name type="scientific">Ensete ventricosum</name>
    <name type="common">Abyssinian banana</name>
    <name type="synonym">Musa ensete</name>
    <dbReference type="NCBI Taxonomy" id="4639"/>
    <lineage>
        <taxon>Eukaryota</taxon>
        <taxon>Viridiplantae</taxon>
        <taxon>Streptophyta</taxon>
        <taxon>Embryophyta</taxon>
        <taxon>Tracheophyta</taxon>
        <taxon>Spermatophyta</taxon>
        <taxon>Magnoliopsida</taxon>
        <taxon>Liliopsida</taxon>
        <taxon>Zingiberales</taxon>
        <taxon>Musaceae</taxon>
        <taxon>Ensete</taxon>
    </lineage>
</organism>
<protein>
    <submittedName>
        <fullName evidence="2">Uncharacterized protein</fullName>
    </submittedName>
</protein>
<dbReference type="Proteomes" id="UP000287651">
    <property type="component" value="Unassembled WGS sequence"/>
</dbReference>
<accession>A0A427A551</accession>
<gene>
    <name evidence="2" type="ORF">B296_00001667</name>
</gene>
<dbReference type="EMBL" id="AMZH03003742">
    <property type="protein sequence ID" value="RRT71331.1"/>
    <property type="molecule type" value="Genomic_DNA"/>
</dbReference>
<proteinExistence type="predicted"/>
<dbReference type="AlphaFoldDB" id="A0A427A551"/>
<name>A0A427A551_ENSVE</name>
<evidence type="ECO:0000313" key="2">
    <source>
        <dbReference type="EMBL" id="RRT71331.1"/>
    </source>
</evidence>
<sequence>MSQNVYCLSTPKKKPLSPKKLLGYEDHLPSSSPEREICRRTLPLMNRRIDEVQKEFIRSKVELGKSSVTGSPFVSEI</sequence>
<feature type="region of interest" description="Disordered" evidence="1">
    <location>
        <begin position="1"/>
        <end position="32"/>
    </location>
</feature>
<feature type="compositionally biased region" description="Basic and acidic residues" evidence="1">
    <location>
        <begin position="22"/>
        <end position="32"/>
    </location>
</feature>